<keyword evidence="3" id="KW-1185">Reference proteome</keyword>
<proteinExistence type="predicted"/>
<reference evidence="2 3" key="1">
    <citation type="journal article" date="2014" name="J. Microbiol.">
        <title>Diaminobutyricibacter tongyongensis gen. nov., sp. nov. and Homoserinibacter gongjuensis gen. nov., sp. nov. belong to the family Microbacteriaceae.</title>
        <authorList>
            <person name="Kim S.J."/>
            <person name="Ahn J.H."/>
            <person name="Weon H.Y."/>
            <person name="Hamada M."/>
            <person name="Suzuki K."/>
            <person name="Kwon S.W."/>
        </authorList>
    </citation>
    <scope>NUCLEOTIDE SEQUENCE [LARGE SCALE GENOMIC DNA]</scope>
    <source>
        <strain evidence="2 3">NBRC 108724</strain>
    </source>
</reference>
<dbReference type="Pfam" id="PF12277">
    <property type="entry name" value="DUF3618"/>
    <property type="match status" value="1"/>
</dbReference>
<keyword evidence="1" id="KW-0812">Transmembrane</keyword>
<organism evidence="2 3">
    <name type="scientific">Leifsonia tongyongensis</name>
    <dbReference type="NCBI Taxonomy" id="1268043"/>
    <lineage>
        <taxon>Bacteria</taxon>
        <taxon>Bacillati</taxon>
        <taxon>Actinomycetota</taxon>
        <taxon>Actinomycetes</taxon>
        <taxon>Micrococcales</taxon>
        <taxon>Microbacteriaceae</taxon>
        <taxon>Leifsonia</taxon>
    </lineage>
</organism>
<feature type="transmembrane region" description="Helical" evidence="1">
    <location>
        <begin position="52"/>
        <end position="72"/>
    </location>
</feature>
<keyword evidence="1" id="KW-0472">Membrane</keyword>
<gene>
    <name evidence="2" type="ORF">G3T36_06625</name>
</gene>
<dbReference type="AlphaFoldDB" id="A0A6L9XVY6"/>
<evidence type="ECO:0000313" key="3">
    <source>
        <dbReference type="Proteomes" id="UP000474967"/>
    </source>
</evidence>
<dbReference type="EMBL" id="JAAGWY010000001">
    <property type="protein sequence ID" value="NEN05543.1"/>
    <property type="molecule type" value="Genomic_DNA"/>
</dbReference>
<dbReference type="Proteomes" id="UP000474967">
    <property type="component" value="Unassembled WGS sequence"/>
</dbReference>
<evidence type="ECO:0000256" key="1">
    <source>
        <dbReference type="SAM" id="Phobius"/>
    </source>
</evidence>
<keyword evidence="1" id="KW-1133">Transmembrane helix</keyword>
<evidence type="ECO:0000313" key="2">
    <source>
        <dbReference type="EMBL" id="NEN05543.1"/>
    </source>
</evidence>
<comment type="caution">
    <text evidence="2">The sequence shown here is derived from an EMBL/GenBank/DDBJ whole genome shotgun (WGS) entry which is preliminary data.</text>
</comment>
<protein>
    <submittedName>
        <fullName evidence="2">DUF3618 domain-containing protein</fullName>
    </submittedName>
</protein>
<name>A0A6L9XVY6_9MICO</name>
<sequence length="77" mass="8245">MTTDASDVEKARADLAATLEAIEDKLNLPKQARLAVDRARRRVQGLRENPTALVAVAAVAAVLIGGAVWLIVRVARK</sequence>
<dbReference type="InterPro" id="IPR022062">
    <property type="entry name" value="DUF3618"/>
</dbReference>
<dbReference type="RefSeq" id="WP_163288744.1">
    <property type="nucleotide sequence ID" value="NZ_JAAGWY010000001.1"/>
</dbReference>
<accession>A0A6L9XVY6</accession>